<dbReference type="CDD" id="cd00200">
    <property type="entry name" value="WD40"/>
    <property type="match status" value="1"/>
</dbReference>
<dbReference type="InterPro" id="IPR015943">
    <property type="entry name" value="WD40/YVTN_repeat-like_dom_sf"/>
</dbReference>
<dbReference type="SUPFAM" id="SSF52540">
    <property type="entry name" value="P-loop containing nucleoside triphosphate hydrolases"/>
    <property type="match status" value="1"/>
</dbReference>
<organism evidence="5 6">
    <name type="scientific">Amycolatopsis silviterrae</name>
    <dbReference type="NCBI Taxonomy" id="1656914"/>
    <lineage>
        <taxon>Bacteria</taxon>
        <taxon>Bacillati</taxon>
        <taxon>Actinomycetota</taxon>
        <taxon>Actinomycetes</taxon>
        <taxon>Pseudonocardiales</taxon>
        <taxon>Pseudonocardiaceae</taxon>
        <taxon>Amycolatopsis</taxon>
    </lineage>
</organism>
<dbReference type="PANTHER" id="PTHR19879:SF9">
    <property type="entry name" value="TRANSCRIPTION INITIATION FACTOR TFIID SUBUNIT 5"/>
    <property type="match status" value="1"/>
</dbReference>
<keyword evidence="1 3" id="KW-0853">WD repeat</keyword>
<dbReference type="PROSITE" id="PS50294">
    <property type="entry name" value="WD_REPEATS_REGION"/>
    <property type="match status" value="9"/>
</dbReference>
<dbReference type="Proteomes" id="UP001597483">
    <property type="component" value="Unassembled WGS sequence"/>
</dbReference>
<reference evidence="6" key="1">
    <citation type="journal article" date="2019" name="Int. J. Syst. Evol. Microbiol.">
        <title>The Global Catalogue of Microorganisms (GCM) 10K type strain sequencing project: providing services to taxonomists for standard genome sequencing and annotation.</title>
        <authorList>
            <consortium name="The Broad Institute Genomics Platform"/>
            <consortium name="The Broad Institute Genome Sequencing Center for Infectious Disease"/>
            <person name="Wu L."/>
            <person name="Ma J."/>
        </authorList>
    </citation>
    <scope>NUCLEOTIDE SEQUENCE [LARGE SCALE GENOMIC DNA]</scope>
    <source>
        <strain evidence="6">CGMCC 4.7641</strain>
    </source>
</reference>
<keyword evidence="6" id="KW-1185">Reference proteome</keyword>
<dbReference type="PANTHER" id="PTHR19879">
    <property type="entry name" value="TRANSCRIPTION INITIATION FACTOR TFIID"/>
    <property type="match status" value="1"/>
</dbReference>
<dbReference type="SMART" id="SM00320">
    <property type="entry name" value="WD40"/>
    <property type="match status" value="13"/>
</dbReference>
<sequence length="1268" mass="134807">MARPETPVDPLAGALQRFAFDLRTLRERAGKPSYRRLAVRAHFSATTLAQAARGQVLPSLPVTLAFVSACGGDREQWQERWHELAAEMAAGERAAAPDGACAPYPGLGVFEPEDAARFHGRDGLVEQLAGLVEQHRFTAVVGASGAGKSSLLRAGLIARARAGELAVPVADVRIVVPGPDPVAECAAQFGGECGGSFRLHDAVRGLLAGRDGDLLLVVDQFEEIYTVTGPAERARFVEMLAGAAHRPDSRVRVVLGVRADFYARCCADPAVAKVLQDAQLVVGPMSTEGLRLAITRPAIDAGCTVEGALLTELVADVGDEPGALPLLSHALLETWRRRRGTTLTLAGYHAAGGTSQALTRTAETVYQRLDGQQRKTAKALLTRLVALADGVEHTKRRVRRDELPAEDADLGRVVELLATQRLLVLDHDTIEISHEALIREWPRLREWLAEDLEGLRLHRQLTEAARTWNDLGRDEGVLFRGTRLALIRDWCDAGSPVLSADEAEFLRASVAAHDRERETEVRRTRRLRRMVAMLAALLLVAAVATGFAVQSGRTATEQRDVAVAQKVFSQSQQLRETNPGLALQLDLAAYRLSPQPELRDAILSGAAEPVPTRLTGNTGQITATAASRTRHLLAAADLDSSVLLWDVTNPRHPATLAKLAVPGGAVTATAFSRDGRTLATGALSGEVRLWDLTDPRRPRQVSAIQASDGVAALTFGADDRTLSVGTTTKYSADPSHPSQTGLGLWDVRDRTRPVLAATPLPGQNVLAAVFAADGRILATGGDDGVLRLWDTTDARRPALLAQQPARAGAISSIAVSGHLLATGDGTSAHLWEIGDPRRPADVAALPPIPRGVASLDFSPDGRTLATSGDDKTTRLWSVAEPARPRQVLTLAGHASTVSTVLFTVDGQTLATAGEDKAVQLYPVPELVFAGSASLAASVATSESVIAIGGGDGRTRLWATGDPSAPKPVAELPGPAHPVLSVDLTDDGRLLATASSEGTLSLWEIEDPRNPVKTATVRTGGALSWATFSSDAHTLATSDTVRTHLWDIADPAHPRSLASLPAYSGGGSAAAFSPDGKTLATDSNDNTVKLWDLSDRSHPVLRASLAGHQKYVAALAFSPDGRTLASAGSDTTVRLWDVADPQHAAKTLTGHTDNVARIAFSPDGRTLVTGSKDNTVRLWSVPRAEPLATLQGHTSEIDGLGFTPDGRHVVTGAADGAARYWATELDQAVERVCGVAAPLEREEWERYFPGLDYQPPCGEEESVDHQPLR</sequence>
<feature type="repeat" description="WD" evidence="3">
    <location>
        <begin position="614"/>
        <end position="655"/>
    </location>
</feature>
<keyword evidence="2" id="KW-0677">Repeat</keyword>
<dbReference type="Pfam" id="PF00400">
    <property type="entry name" value="WD40"/>
    <property type="match status" value="10"/>
</dbReference>
<dbReference type="SMART" id="SM00530">
    <property type="entry name" value="HTH_XRE"/>
    <property type="match status" value="1"/>
</dbReference>
<dbReference type="EMBL" id="JBHUKS010000017">
    <property type="protein sequence ID" value="MFD2470610.1"/>
    <property type="molecule type" value="Genomic_DNA"/>
</dbReference>
<feature type="repeat" description="WD" evidence="3">
    <location>
        <begin position="1147"/>
        <end position="1188"/>
    </location>
</feature>
<dbReference type="InterPro" id="IPR019775">
    <property type="entry name" value="WD40_repeat_CS"/>
</dbReference>
<feature type="repeat" description="WD" evidence="3">
    <location>
        <begin position="765"/>
        <end position="799"/>
    </location>
</feature>
<feature type="repeat" description="WD" evidence="3">
    <location>
        <begin position="659"/>
        <end position="700"/>
    </location>
</feature>
<dbReference type="PROSITE" id="PS50082">
    <property type="entry name" value="WD_REPEATS_2"/>
    <property type="match status" value="10"/>
</dbReference>
<dbReference type="Pfam" id="PF20703">
    <property type="entry name" value="nSTAND1"/>
    <property type="match status" value="1"/>
</dbReference>
<feature type="domain" description="HTH cro/C1-type" evidence="4">
    <location>
        <begin position="21"/>
        <end position="77"/>
    </location>
</feature>
<dbReference type="InterPro" id="IPR001680">
    <property type="entry name" value="WD40_rpt"/>
</dbReference>
<dbReference type="SUPFAM" id="SSF50978">
    <property type="entry name" value="WD40 repeat-like"/>
    <property type="match status" value="2"/>
</dbReference>
<accession>A0ABW5HBA1</accession>
<evidence type="ECO:0000313" key="5">
    <source>
        <dbReference type="EMBL" id="MFD2470610.1"/>
    </source>
</evidence>
<proteinExistence type="predicted"/>
<feature type="repeat" description="WD" evidence="3">
    <location>
        <begin position="890"/>
        <end position="921"/>
    </location>
</feature>
<feature type="repeat" description="WD" evidence="3">
    <location>
        <begin position="1189"/>
        <end position="1230"/>
    </location>
</feature>
<evidence type="ECO:0000256" key="1">
    <source>
        <dbReference type="ARBA" id="ARBA00022574"/>
    </source>
</evidence>
<dbReference type="PRINTS" id="PR00320">
    <property type="entry name" value="GPROTEINBRPT"/>
</dbReference>
<evidence type="ECO:0000259" key="4">
    <source>
        <dbReference type="SMART" id="SM00530"/>
    </source>
</evidence>
<comment type="caution">
    <text evidence="5">The sequence shown here is derived from an EMBL/GenBank/DDBJ whole genome shotgun (WGS) entry which is preliminary data.</text>
</comment>
<dbReference type="InterPro" id="IPR027417">
    <property type="entry name" value="P-loop_NTPase"/>
</dbReference>
<evidence type="ECO:0000256" key="3">
    <source>
        <dbReference type="PROSITE-ProRule" id="PRU00221"/>
    </source>
</evidence>
<dbReference type="InterPro" id="IPR020472">
    <property type="entry name" value="WD40_PAC1"/>
</dbReference>
<evidence type="ECO:0000313" key="6">
    <source>
        <dbReference type="Proteomes" id="UP001597483"/>
    </source>
</evidence>
<dbReference type="RefSeq" id="WP_378307914.1">
    <property type="nucleotide sequence ID" value="NZ_JBHUKS010000017.1"/>
</dbReference>
<feature type="repeat" description="WD" evidence="3">
    <location>
        <begin position="1104"/>
        <end position="1145"/>
    </location>
</feature>
<feature type="repeat" description="WD" evidence="3">
    <location>
        <begin position="971"/>
        <end position="1012"/>
    </location>
</feature>
<feature type="repeat" description="WD" evidence="3">
    <location>
        <begin position="1059"/>
        <end position="1093"/>
    </location>
</feature>
<dbReference type="InterPro" id="IPR049052">
    <property type="entry name" value="nSTAND1"/>
</dbReference>
<feature type="repeat" description="WD" evidence="3">
    <location>
        <begin position="852"/>
        <end position="886"/>
    </location>
</feature>
<dbReference type="InterPro" id="IPR001387">
    <property type="entry name" value="Cro/C1-type_HTH"/>
</dbReference>
<dbReference type="PROSITE" id="PS00678">
    <property type="entry name" value="WD_REPEATS_1"/>
    <property type="match status" value="2"/>
</dbReference>
<name>A0ABW5HBA1_9PSEU</name>
<evidence type="ECO:0000256" key="2">
    <source>
        <dbReference type="ARBA" id="ARBA00022737"/>
    </source>
</evidence>
<dbReference type="InterPro" id="IPR036322">
    <property type="entry name" value="WD40_repeat_dom_sf"/>
</dbReference>
<protein>
    <recommendedName>
        <fullName evidence="4">HTH cro/C1-type domain-containing protein</fullName>
    </recommendedName>
</protein>
<dbReference type="Gene3D" id="2.130.10.10">
    <property type="entry name" value="YVTN repeat-like/Quinoprotein amine dehydrogenase"/>
    <property type="match status" value="4"/>
</dbReference>
<gene>
    <name evidence="5" type="ORF">ACFSVL_24685</name>
</gene>